<dbReference type="Proteomes" id="UP000654075">
    <property type="component" value="Unassembled WGS sequence"/>
</dbReference>
<gene>
    <name evidence="1" type="ORF">PGLA1383_LOCUS2364</name>
</gene>
<dbReference type="EMBL" id="CAJNNV010000714">
    <property type="protein sequence ID" value="CAE8583396.1"/>
    <property type="molecule type" value="Genomic_DNA"/>
</dbReference>
<organism evidence="1 2">
    <name type="scientific">Polarella glacialis</name>
    <name type="common">Dinoflagellate</name>
    <dbReference type="NCBI Taxonomy" id="89957"/>
    <lineage>
        <taxon>Eukaryota</taxon>
        <taxon>Sar</taxon>
        <taxon>Alveolata</taxon>
        <taxon>Dinophyceae</taxon>
        <taxon>Suessiales</taxon>
        <taxon>Suessiaceae</taxon>
        <taxon>Polarella</taxon>
    </lineage>
</organism>
<dbReference type="OrthoDB" id="431485at2759"/>
<evidence type="ECO:0000313" key="1">
    <source>
        <dbReference type="EMBL" id="CAE8583396.1"/>
    </source>
</evidence>
<feature type="non-terminal residue" evidence="1">
    <location>
        <position position="145"/>
    </location>
</feature>
<sequence>AERGNAGTPAWDASLAVIVEGVEDSSPEDAEEWLRRGFAWTMKSHRFWRSSREKQEPCPEQVKATVSWLKEKGLARKDWVKKFPEVVGVAAQELEDTRATAPGYLKKGDLYLISIRKNPELLGKNFDCLAENDSCQGRCARCWNT</sequence>
<keyword evidence="2" id="KW-1185">Reference proteome</keyword>
<dbReference type="AlphaFoldDB" id="A0A813D9G5"/>
<accession>A0A813D9G5</accession>
<protein>
    <submittedName>
        <fullName evidence="1">Uncharacterized protein</fullName>
    </submittedName>
</protein>
<proteinExistence type="predicted"/>
<name>A0A813D9G5_POLGL</name>
<evidence type="ECO:0000313" key="2">
    <source>
        <dbReference type="Proteomes" id="UP000654075"/>
    </source>
</evidence>
<comment type="caution">
    <text evidence="1">The sequence shown here is derived from an EMBL/GenBank/DDBJ whole genome shotgun (WGS) entry which is preliminary data.</text>
</comment>
<reference evidence="1" key="1">
    <citation type="submission" date="2021-02" db="EMBL/GenBank/DDBJ databases">
        <authorList>
            <person name="Dougan E. K."/>
            <person name="Rhodes N."/>
            <person name="Thang M."/>
            <person name="Chan C."/>
        </authorList>
    </citation>
    <scope>NUCLEOTIDE SEQUENCE</scope>
</reference>